<name>A0A814YE78_ADIRI</name>
<dbReference type="InterPro" id="IPR013653">
    <property type="entry name" value="GCN5-like_dom"/>
</dbReference>
<dbReference type="GO" id="GO:0016747">
    <property type="term" value="F:acyltransferase activity, transferring groups other than amino-acyl groups"/>
    <property type="evidence" value="ECO:0007669"/>
    <property type="project" value="InterPro"/>
</dbReference>
<keyword evidence="4" id="KW-1185">Reference proteome</keyword>
<evidence type="ECO:0000313" key="5">
    <source>
        <dbReference type="Proteomes" id="UP000663852"/>
    </source>
</evidence>
<dbReference type="InterPro" id="IPR016181">
    <property type="entry name" value="Acyl_CoA_acyltransferase"/>
</dbReference>
<dbReference type="InterPro" id="IPR000182">
    <property type="entry name" value="GNAT_dom"/>
</dbReference>
<dbReference type="Gene3D" id="3.40.630.30">
    <property type="match status" value="1"/>
</dbReference>
<evidence type="ECO:0000259" key="1">
    <source>
        <dbReference type="PROSITE" id="PS51186"/>
    </source>
</evidence>
<accession>A0A814YE78</accession>
<comment type="caution">
    <text evidence="2">The sequence shown here is derived from an EMBL/GenBank/DDBJ whole genome shotgun (WGS) entry which is preliminary data.</text>
</comment>
<dbReference type="SUPFAM" id="SSF55729">
    <property type="entry name" value="Acyl-CoA N-acyltransferases (Nat)"/>
    <property type="match status" value="1"/>
</dbReference>
<dbReference type="Pfam" id="PF08445">
    <property type="entry name" value="FR47"/>
    <property type="match status" value="1"/>
</dbReference>
<gene>
    <name evidence="2" type="ORF">EDS130_LOCUS26786</name>
    <name evidence="3" type="ORF">XAT740_LOCUS52231</name>
</gene>
<feature type="domain" description="N-acetyltransferase" evidence="1">
    <location>
        <begin position="143"/>
        <end position="286"/>
    </location>
</feature>
<evidence type="ECO:0000313" key="3">
    <source>
        <dbReference type="EMBL" id="CAF1634564.1"/>
    </source>
</evidence>
<dbReference type="Proteomes" id="UP000663828">
    <property type="component" value="Unassembled WGS sequence"/>
</dbReference>
<dbReference type="OrthoDB" id="61870at2759"/>
<dbReference type="AlphaFoldDB" id="A0A814YE78"/>
<sequence>MVEEVRKYDTIGAFLDDCKTYLMQNECENNLILGICNQNLNVPIDPEKSILVAAVNKSGTIISCAFTTSSKPALAVFIPQLDDAIKPLVDYFIRHQIQLEGLNGKSDVINTFLEHYPKPMIQSVKILLNVVKILRNIELVQNSELKLASMQDLPLLTTWLKNFQIDAGLLPLWPDEKLQATTADRIQKKLVFVLVINDERRIVSMAAIVRETDNFSLIGWVYTPPDLRNKGFASAVVHKLTDLILNTRQRYCALFADEANPTSNKIYRNIGYEPVAEYLDICFSSS</sequence>
<evidence type="ECO:0000313" key="2">
    <source>
        <dbReference type="EMBL" id="CAF1228186.1"/>
    </source>
</evidence>
<protein>
    <recommendedName>
        <fullName evidence="1">N-acetyltransferase domain-containing protein</fullName>
    </recommendedName>
</protein>
<dbReference type="PROSITE" id="PS51186">
    <property type="entry name" value="GNAT"/>
    <property type="match status" value="1"/>
</dbReference>
<dbReference type="EMBL" id="CAJNOJ010000164">
    <property type="protein sequence ID" value="CAF1228186.1"/>
    <property type="molecule type" value="Genomic_DNA"/>
</dbReference>
<reference evidence="2" key="1">
    <citation type="submission" date="2021-02" db="EMBL/GenBank/DDBJ databases">
        <authorList>
            <person name="Nowell W R."/>
        </authorList>
    </citation>
    <scope>NUCLEOTIDE SEQUENCE</scope>
</reference>
<evidence type="ECO:0000313" key="4">
    <source>
        <dbReference type="Proteomes" id="UP000663828"/>
    </source>
</evidence>
<organism evidence="2 5">
    <name type="scientific">Adineta ricciae</name>
    <name type="common">Rotifer</name>
    <dbReference type="NCBI Taxonomy" id="249248"/>
    <lineage>
        <taxon>Eukaryota</taxon>
        <taxon>Metazoa</taxon>
        <taxon>Spiralia</taxon>
        <taxon>Gnathifera</taxon>
        <taxon>Rotifera</taxon>
        <taxon>Eurotatoria</taxon>
        <taxon>Bdelloidea</taxon>
        <taxon>Adinetida</taxon>
        <taxon>Adinetidae</taxon>
        <taxon>Adineta</taxon>
    </lineage>
</organism>
<dbReference type="EMBL" id="CAJNOR010008551">
    <property type="protein sequence ID" value="CAF1634564.1"/>
    <property type="molecule type" value="Genomic_DNA"/>
</dbReference>
<dbReference type="Proteomes" id="UP000663852">
    <property type="component" value="Unassembled WGS sequence"/>
</dbReference>
<proteinExistence type="predicted"/>